<comment type="caution">
    <text evidence="4">The sequence shown here is derived from an EMBL/GenBank/DDBJ whole genome shotgun (WGS) entry which is preliminary data.</text>
</comment>
<comment type="similarity">
    <text evidence="1">Belongs to the type-B carboxylesterase/lipase family.</text>
</comment>
<dbReference type="PROSITE" id="PS00122">
    <property type="entry name" value="CARBOXYLESTERASE_B_1"/>
    <property type="match status" value="1"/>
</dbReference>
<dbReference type="RefSeq" id="XP_038815625.1">
    <property type="nucleotide sequence ID" value="XM_038947948.1"/>
</dbReference>
<protein>
    <recommendedName>
        <fullName evidence="3">Carboxylesterase type B domain-containing protein</fullName>
    </recommendedName>
</protein>
<dbReference type="InterPro" id="IPR002018">
    <property type="entry name" value="CarbesteraseB"/>
</dbReference>
<dbReference type="GeneID" id="62227105"/>
<reference evidence="4 5" key="1">
    <citation type="journal article" date="2020" name="Genome Biol. Evol.">
        <title>Comparative genomics of Sclerotiniaceae.</title>
        <authorList>
            <person name="Valero Jimenez C.A."/>
            <person name="Steentjes M."/>
            <person name="Scholten O.E."/>
            <person name="Van Kan J.A.L."/>
        </authorList>
    </citation>
    <scope>NUCLEOTIDE SEQUENCE [LARGE SCALE GENOMIC DNA]</scope>
    <source>
        <strain evidence="4 5">B1</strain>
    </source>
</reference>
<dbReference type="Pfam" id="PF00135">
    <property type="entry name" value="COesterase"/>
    <property type="match status" value="1"/>
</dbReference>
<evidence type="ECO:0000313" key="5">
    <source>
        <dbReference type="Proteomes" id="UP000783213"/>
    </source>
</evidence>
<sequence length="729" mass="77961">MKLSMWRGDCGEAIWEVQDAMLSRGLSWLRLLTMFVFSRLQYLSFLVSVVFQHVSALSNSDTSLTLLYQNNLNASDDVNHLGFILLDPHSPKDAPAACEALNETLLSSSAIKSHTSDFLLPLSYQAYRGRSSSSQLYIINNGVISYDAAHGLSFPKSPSGNAKLPVLCTQSSEESQPGTAVATNANEVSLAAGGNTYIGFRNQKSFRFLGIPYANPAERFVYSTPYSPTGKTIPATAYGAQCPQSSSGSEDCLFLNIQTPYIPKAKSSKDLRPVMFWIHGGGFVGGSGADQLSDGGDLASREDIVVVNVNYRLSVLGFLAIPGTNITGNYGIADQINALEWTVKNIAAFGGDPKRITIIGESAGAGSVRTLLGSPPAIGKFQGAVAMSNLGGGVDLGLTSDYATTYSSYLTIPESYALAGQNIFLAAGCNQSSLSVQIACLKNVPALDLVAVGSEARYVVQDGHYVNTAELDLVNRNGSTAHVDVIFGITANDGASIGTNYPSTPVTSEVSGIATSLGISTSYAQSIIDSGLFPFYDTGNLTLDAFNVSQRVATDKDFRCVDQATVYAGSKNGVFKSSYFYEMGRTVAGYDPNGLGGPPSSPGYPDGNPHLPYFRFHGADMPWVFGAFNTGLKFRDQEDWWSVQLSVAYFGAFVRTGNPNPDEGFLESRGYATVQKGVKGVGRWKEVGVGGEKGSMMVIDWPGRVEDFADLDQCDWLGYPVDYYVKGGI</sequence>
<proteinExistence type="inferred from homology"/>
<dbReference type="Gene3D" id="3.40.50.1820">
    <property type="entry name" value="alpha/beta hydrolase"/>
    <property type="match status" value="1"/>
</dbReference>
<keyword evidence="2" id="KW-0378">Hydrolase</keyword>
<keyword evidence="5" id="KW-1185">Reference proteome</keyword>
<dbReference type="PANTHER" id="PTHR43142:SF3">
    <property type="entry name" value="PUTATIVE (AFU_ORTHOLOGUE AFUA_3G09070)-RELATED"/>
    <property type="match status" value="1"/>
</dbReference>
<dbReference type="SUPFAM" id="SSF53474">
    <property type="entry name" value="alpha/beta-Hydrolases"/>
    <property type="match status" value="1"/>
</dbReference>
<dbReference type="Proteomes" id="UP000783213">
    <property type="component" value="Unassembled WGS sequence"/>
</dbReference>
<name>A0ABQ7J3B5_9HELO</name>
<dbReference type="EMBL" id="RCSX01000001">
    <property type="protein sequence ID" value="KAF7940203.1"/>
    <property type="molecule type" value="Genomic_DNA"/>
</dbReference>
<evidence type="ECO:0000259" key="3">
    <source>
        <dbReference type="Pfam" id="PF00135"/>
    </source>
</evidence>
<organism evidence="4 5">
    <name type="scientific">Botrytis deweyae</name>
    <dbReference type="NCBI Taxonomy" id="2478750"/>
    <lineage>
        <taxon>Eukaryota</taxon>
        <taxon>Fungi</taxon>
        <taxon>Dikarya</taxon>
        <taxon>Ascomycota</taxon>
        <taxon>Pezizomycotina</taxon>
        <taxon>Leotiomycetes</taxon>
        <taxon>Helotiales</taxon>
        <taxon>Sclerotiniaceae</taxon>
        <taxon>Botrytis</taxon>
    </lineage>
</organism>
<feature type="domain" description="Carboxylesterase type B" evidence="3">
    <location>
        <begin position="204"/>
        <end position="702"/>
    </location>
</feature>
<dbReference type="PANTHER" id="PTHR43142">
    <property type="entry name" value="CARBOXYLIC ESTER HYDROLASE"/>
    <property type="match status" value="1"/>
</dbReference>
<dbReference type="InterPro" id="IPR029058">
    <property type="entry name" value="AB_hydrolase_fold"/>
</dbReference>
<evidence type="ECO:0000256" key="1">
    <source>
        <dbReference type="ARBA" id="ARBA00005964"/>
    </source>
</evidence>
<gene>
    <name evidence="4" type="ORF">EAE98_000330</name>
</gene>
<accession>A0ABQ7J3B5</accession>
<dbReference type="InterPro" id="IPR019826">
    <property type="entry name" value="Carboxylesterase_B_AS"/>
</dbReference>
<evidence type="ECO:0000313" key="4">
    <source>
        <dbReference type="EMBL" id="KAF7940203.1"/>
    </source>
</evidence>
<evidence type="ECO:0000256" key="2">
    <source>
        <dbReference type="ARBA" id="ARBA00022801"/>
    </source>
</evidence>